<dbReference type="EMBL" id="BAIQ01000020">
    <property type="protein sequence ID" value="GAE15714.1"/>
    <property type="molecule type" value="Genomic_DNA"/>
</dbReference>
<reference evidence="2 3" key="1">
    <citation type="journal article" date="2014" name="Genome Announc.">
        <title>Draft Genome Sequences of Three Strains of Bacteroides pyogenes Isolated from a Cat and Swine.</title>
        <authorList>
            <person name="Sakamoto M."/>
            <person name="Oshima K."/>
            <person name="Suda W."/>
            <person name="Kitamura K."/>
            <person name="Iida T."/>
            <person name="Hattori M."/>
            <person name="Ohkuma M."/>
        </authorList>
    </citation>
    <scope>NUCLEOTIDE SEQUENCE [LARGE SCALE GENOMIC DNA]</scope>
    <source>
        <strain evidence="2 3">JCM 6292</strain>
    </source>
</reference>
<organism evidence="2 3">
    <name type="scientific">Bacteroides pyogenes JCM 6292</name>
    <dbReference type="NCBI Taxonomy" id="1235809"/>
    <lineage>
        <taxon>Bacteria</taxon>
        <taxon>Pseudomonadati</taxon>
        <taxon>Bacteroidota</taxon>
        <taxon>Bacteroidia</taxon>
        <taxon>Bacteroidales</taxon>
        <taxon>Bacteroidaceae</taxon>
        <taxon>Bacteroides</taxon>
    </lineage>
</organism>
<evidence type="ECO:0000256" key="1">
    <source>
        <dbReference type="SAM" id="SignalP"/>
    </source>
</evidence>
<name>W4P965_9BACE</name>
<keyword evidence="1" id="KW-0732">Signal</keyword>
<gene>
    <name evidence="2" type="ORF">JCM6292_2031</name>
</gene>
<protein>
    <submittedName>
        <fullName evidence="2">TonB-dependent receptor</fullName>
    </submittedName>
</protein>
<dbReference type="Proteomes" id="UP000018861">
    <property type="component" value="Unassembled WGS sequence"/>
</dbReference>
<evidence type="ECO:0000313" key="2">
    <source>
        <dbReference type="EMBL" id="GAE15714.1"/>
    </source>
</evidence>
<proteinExistence type="predicted"/>
<evidence type="ECO:0000313" key="3">
    <source>
        <dbReference type="Proteomes" id="UP000018861"/>
    </source>
</evidence>
<comment type="caution">
    <text evidence="2">The sequence shown here is derived from an EMBL/GenBank/DDBJ whole genome shotgun (WGS) entry which is preliminary data.</text>
</comment>
<keyword evidence="2" id="KW-0675">Receptor</keyword>
<feature type="signal peptide" evidence="1">
    <location>
        <begin position="1"/>
        <end position="24"/>
    </location>
</feature>
<feature type="chain" id="PRO_5004845794" evidence="1">
    <location>
        <begin position="25"/>
        <end position="67"/>
    </location>
</feature>
<accession>W4P965</accession>
<sequence>MNYYRFKAFLFMFFSCFVIQTALFAQSNAKITIKKKNITLQEALQQIEKQSTYLVAFNESKLEKTNG</sequence>
<dbReference type="AlphaFoldDB" id="W4P965"/>